<proteinExistence type="predicted"/>
<evidence type="ECO:0000313" key="1">
    <source>
        <dbReference type="EMBL" id="PKI61735.1"/>
    </source>
</evidence>
<sequence>MNRSHPCLRLDVIITPAADITRLRSTFRPVNRAFLRFIIGDLPLLADFPVDWTLLRTSISFWDTQQVSRLAILLGLRDEEILRELRYGWEHSVRITWLVDFIHVRALCSTGESYQCDACHGFLLLIFGTILFPYSSNLIDGALAQVMLQMVGGHSYVEAILAETIRSLDYVREGARSSFQVESSDNSAAYRIFPQRRIALHTGSCGQTQQLHFRTSFYELGKFDAYGACVTFSSFTSRNIPLTTSELSPLLQHMWLSSIHRDLHLFVDFARHGFHGHRTQTFQRQRAPPKEP</sequence>
<protein>
    <recommendedName>
        <fullName evidence="3">Aminotransferase-like plant mobile domain-containing protein</fullName>
    </recommendedName>
</protein>
<comment type="caution">
    <text evidence="1">The sequence shown here is derived from an EMBL/GenBank/DDBJ whole genome shotgun (WGS) entry which is preliminary data.</text>
</comment>
<dbReference type="Proteomes" id="UP000233551">
    <property type="component" value="Unassembled WGS sequence"/>
</dbReference>
<accession>A0A2I0JZJ5</accession>
<dbReference type="AlphaFoldDB" id="A0A2I0JZJ5"/>
<reference evidence="1 2" key="1">
    <citation type="submission" date="2017-11" db="EMBL/GenBank/DDBJ databases">
        <title>De-novo sequencing of pomegranate (Punica granatum L.) genome.</title>
        <authorList>
            <person name="Akparov Z."/>
            <person name="Amiraslanov A."/>
            <person name="Hajiyeva S."/>
            <person name="Abbasov M."/>
            <person name="Kaur K."/>
            <person name="Hamwieh A."/>
            <person name="Solovyev V."/>
            <person name="Salamov A."/>
            <person name="Braich B."/>
            <person name="Kosarev P."/>
            <person name="Mahmoud A."/>
            <person name="Hajiyev E."/>
            <person name="Babayeva S."/>
            <person name="Izzatullayeva V."/>
            <person name="Mammadov A."/>
            <person name="Mammadov A."/>
            <person name="Sharifova S."/>
            <person name="Ojaghi J."/>
            <person name="Eynullazada K."/>
            <person name="Bayramov B."/>
            <person name="Abdulazimova A."/>
            <person name="Shahmuradov I."/>
        </authorList>
    </citation>
    <scope>NUCLEOTIDE SEQUENCE [LARGE SCALE GENOMIC DNA]</scope>
    <source>
        <strain evidence="2">cv. AG2017</strain>
        <tissue evidence="1">Leaf</tissue>
    </source>
</reference>
<evidence type="ECO:0000313" key="2">
    <source>
        <dbReference type="Proteomes" id="UP000233551"/>
    </source>
</evidence>
<gene>
    <name evidence="1" type="ORF">CRG98_017847</name>
</gene>
<name>A0A2I0JZJ5_PUNGR</name>
<evidence type="ECO:0008006" key="3">
    <source>
        <dbReference type="Google" id="ProtNLM"/>
    </source>
</evidence>
<dbReference type="EMBL" id="PGOL01001010">
    <property type="protein sequence ID" value="PKI61735.1"/>
    <property type="molecule type" value="Genomic_DNA"/>
</dbReference>
<organism evidence="1 2">
    <name type="scientific">Punica granatum</name>
    <name type="common">Pomegranate</name>
    <dbReference type="NCBI Taxonomy" id="22663"/>
    <lineage>
        <taxon>Eukaryota</taxon>
        <taxon>Viridiplantae</taxon>
        <taxon>Streptophyta</taxon>
        <taxon>Embryophyta</taxon>
        <taxon>Tracheophyta</taxon>
        <taxon>Spermatophyta</taxon>
        <taxon>Magnoliopsida</taxon>
        <taxon>eudicotyledons</taxon>
        <taxon>Gunneridae</taxon>
        <taxon>Pentapetalae</taxon>
        <taxon>rosids</taxon>
        <taxon>malvids</taxon>
        <taxon>Myrtales</taxon>
        <taxon>Lythraceae</taxon>
        <taxon>Punica</taxon>
    </lineage>
</organism>
<keyword evidence="2" id="KW-1185">Reference proteome</keyword>